<dbReference type="AlphaFoldDB" id="A0A1S2XZ11"/>
<evidence type="ECO:0000259" key="2">
    <source>
        <dbReference type="Pfam" id="PF25896"/>
    </source>
</evidence>
<feature type="compositionally biased region" description="Basic and acidic residues" evidence="1">
    <location>
        <begin position="374"/>
        <end position="384"/>
    </location>
</feature>
<dbReference type="InterPro" id="IPR058941">
    <property type="entry name" value="HTH_AT3G52170-like"/>
</dbReference>
<dbReference type="Proteomes" id="UP000087171">
    <property type="component" value="Chromosome Ca4"/>
</dbReference>
<dbReference type="STRING" id="3827.A0A1S2XZ11"/>
<feature type="region of interest" description="Disordered" evidence="1">
    <location>
        <begin position="114"/>
        <end position="138"/>
    </location>
</feature>
<evidence type="ECO:0000313" key="4">
    <source>
        <dbReference type="RefSeq" id="XP_004496152.1"/>
    </source>
</evidence>
<dbReference type="KEGG" id="cam:101504590"/>
<sequence length="523" mass="57484">MMHSVIKGGWRPTFALAKQNDSDGRKSRIRRSKEERKALVESFIKKYQESNSGNFPSLNLTHKEVGGSFYTVREIVRDIIQENRVLGPAKFNLEEFNTEQFLEQNPLGSIARGPQPFLGASSNEDHPEHNEIPDTNGKLLSVSDRHYSEAEHQVIENGHVINVGHVDVTTKETNEATVVSDGCYTGADYPVVDNRHVVNGSQVDGTNNESVEAAVFSDGQCSGSEFEIVVKVHDVDASQVDVTNKESIEAAVVSDEHYTGVELEIVDKEHDIDGSEVDVAIKESNGAAIPEMQVSKPTEPEQNIKQELAATTMPLAKVNALTKDLIVETFPLRSVAGTSNGIEGIGELRDSGSSLKKDEKFEIALGNKELKEVSNTEHYKEKNPGETLAETANHSTHKEHSSHEFKGSTDPQVRASHQKAITFETNNQSHIEEGAKTNIQAKKLSTTFTEGLTPSDEGLHEADKYRVDGLLSGNSHRRSNPTVDRINLESWDGRSKSSAKKEPNPLLALLKAFVNAIGKFLSE</sequence>
<dbReference type="PANTHER" id="PTHR34568:SF1">
    <property type="entry name" value="DNA BINDING PROTEIN"/>
    <property type="match status" value="1"/>
</dbReference>
<feature type="compositionally biased region" description="Basic and acidic residues" evidence="1">
    <location>
        <begin position="123"/>
        <end position="132"/>
    </location>
</feature>
<proteinExistence type="predicted"/>
<accession>A0A1S2XZ11</accession>
<name>A0A1S2XZ11_CICAR</name>
<dbReference type="Pfam" id="PF25896">
    <property type="entry name" value="HTH_AT3G52170"/>
    <property type="match status" value="1"/>
</dbReference>
<dbReference type="InterPro" id="IPR058942">
    <property type="entry name" value="AT3G52170-like"/>
</dbReference>
<dbReference type="eggNOG" id="ENOG502RFX1">
    <property type="taxonomic scope" value="Eukaryota"/>
</dbReference>
<keyword evidence="3" id="KW-1185">Reference proteome</keyword>
<dbReference type="PANTHER" id="PTHR34568">
    <property type="entry name" value="RRM DOMAIN-CONTAINING PROTEIN"/>
    <property type="match status" value="1"/>
</dbReference>
<feature type="domain" description="AT3G52170-like helix-turn-helix" evidence="2">
    <location>
        <begin position="32"/>
        <end position="80"/>
    </location>
</feature>
<dbReference type="PaxDb" id="3827-XP_004496151.1"/>
<dbReference type="GeneID" id="101504590"/>
<evidence type="ECO:0000256" key="1">
    <source>
        <dbReference type="SAM" id="MobiDB-lite"/>
    </source>
</evidence>
<gene>
    <name evidence="4" type="primary">LOC101504590</name>
</gene>
<dbReference type="RefSeq" id="XP_004496152.1">
    <property type="nucleotide sequence ID" value="XM_004496095.3"/>
</dbReference>
<dbReference type="OrthoDB" id="787154at2759"/>
<reference evidence="4" key="2">
    <citation type="submission" date="2025-08" db="UniProtKB">
        <authorList>
            <consortium name="RefSeq"/>
        </authorList>
    </citation>
    <scope>IDENTIFICATION</scope>
    <source>
        <tissue evidence="4">Etiolated seedlings</tissue>
    </source>
</reference>
<evidence type="ECO:0000313" key="3">
    <source>
        <dbReference type="Proteomes" id="UP000087171"/>
    </source>
</evidence>
<reference evidence="3" key="1">
    <citation type="journal article" date="2013" name="Nat. Biotechnol.">
        <title>Draft genome sequence of chickpea (Cicer arietinum) provides a resource for trait improvement.</title>
        <authorList>
            <person name="Varshney R.K."/>
            <person name="Song C."/>
            <person name="Saxena R.K."/>
            <person name="Azam S."/>
            <person name="Yu S."/>
            <person name="Sharpe A.G."/>
            <person name="Cannon S."/>
            <person name="Baek J."/>
            <person name="Rosen B.D."/>
            <person name="Tar'an B."/>
            <person name="Millan T."/>
            <person name="Zhang X."/>
            <person name="Ramsay L.D."/>
            <person name="Iwata A."/>
            <person name="Wang Y."/>
            <person name="Nelson W."/>
            <person name="Farmer A.D."/>
            <person name="Gaur P.M."/>
            <person name="Soderlund C."/>
            <person name="Penmetsa R.V."/>
            <person name="Xu C."/>
            <person name="Bharti A.K."/>
            <person name="He W."/>
            <person name="Winter P."/>
            <person name="Zhao S."/>
            <person name="Hane J.K."/>
            <person name="Carrasquilla-Garcia N."/>
            <person name="Condie J.A."/>
            <person name="Upadhyaya H.D."/>
            <person name="Luo M.C."/>
            <person name="Thudi M."/>
            <person name="Gowda C.L."/>
            <person name="Singh N.P."/>
            <person name="Lichtenzveig J."/>
            <person name="Gali K.K."/>
            <person name="Rubio J."/>
            <person name="Nadarajan N."/>
            <person name="Dolezel J."/>
            <person name="Bansal K.C."/>
            <person name="Xu X."/>
            <person name="Edwards D."/>
            <person name="Zhang G."/>
            <person name="Kahl G."/>
            <person name="Gil J."/>
            <person name="Singh K.B."/>
            <person name="Datta S.K."/>
            <person name="Jackson S.A."/>
            <person name="Wang J."/>
            <person name="Cook D.R."/>
        </authorList>
    </citation>
    <scope>NUCLEOTIDE SEQUENCE [LARGE SCALE GENOMIC DNA]</scope>
    <source>
        <strain evidence="3">cv. CDC Frontier</strain>
    </source>
</reference>
<feature type="compositionally biased region" description="Basic and acidic residues" evidence="1">
    <location>
        <begin position="396"/>
        <end position="407"/>
    </location>
</feature>
<feature type="region of interest" description="Disordered" evidence="1">
    <location>
        <begin position="374"/>
        <end position="415"/>
    </location>
</feature>
<protein>
    <submittedName>
        <fullName evidence="4">Uncharacterized protein LOC101504590</fullName>
    </submittedName>
</protein>
<organism evidence="3 4">
    <name type="scientific">Cicer arietinum</name>
    <name type="common">Chickpea</name>
    <name type="synonym">Garbanzo</name>
    <dbReference type="NCBI Taxonomy" id="3827"/>
    <lineage>
        <taxon>Eukaryota</taxon>
        <taxon>Viridiplantae</taxon>
        <taxon>Streptophyta</taxon>
        <taxon>Embryophyta</taxon>
        <taxon>Tracheophyta</taxon>
        <taxon>Spermatophyta</taxon>
        <taxon>Magnoliopsida</taxon>
        <taxon>eudicotyledons</taxon>
        <taxon>Gunneridae</taxon>
        <taxon>Pentapetalae</taxon>
        <taxon>rosids</taxon>
        <taxon>fabids</taxon>
        <taxon>Fabales</taxon>
        <taxon>Fabaceae</taxon>
        <taxon>Papilionoideae</taxon>
        <taxon>50 kb inversion clade</taxon>
        <taxon>NPAAA clade</taxon>
        <taxon>Hologalegina</taxon>
        <taxon>IRL clade</taxon>
        <taxon>Cicereae</taxon>
        <taxon>Cicer</taxon>
    </lineage>
</organism>